<keyword evidence="3" id="KW-1185">Reference proteome</keyword>
<dbReference type="InterPro" id="IPR003495">
    <property type="entry name" value="CobW/HypB/UreG_nucleotide-bd"/>
</dbReference>
<dbReference type="InterPro" id="IPR051316">
    <property type="entry name" value="Zinc-reg_GTPase_activator"/>
</dbReference>
<reference evidence="2" key="1">
    <citation type="submission" date="2022-04" db="EMBL/GenBank/DDBJ databases">
        <title>A functionally conserved STORR gene fusion in Papaver species that diverged 16.8 million years ago.</title>
        <authorList>
            <person name="Catania T."/>
        </authorList>
    </citation>
    <scope>NUCLEOTIDE SEQUENCE</scope>
    <source>
        <strain evidence="2">S-188037</strain>
    </source>
</reference>
<dbReference type="PANTHER" id="PTHR13748:SF40">
    <property type="entry name" value="OS04G0599700 PROTEIN"/>
    <property type="match status" value="1"/>
</dbReference>
<evidence type="ECO:0000313" key="2">
    <source>
        <dbReference type="EMBL" id="KAI3866310.1"/>
    </source>
</evidence>
<accession>A0AAD4S7G8</accession>
<proteinExistence type="predicted"/>
<gene>
    <name evidence="2" type="ORF">MKW98_007965</name>
</gene>
<evidence type="ECO:0000313" key="3">
    <source>
        <dbReference type="Proteomes" id="UP001202328"/>
    </source>
</evidence>
<dbReference type="AlphaFoldDB" id="A0AAD4S7G8"/>
<comment type="caution">
    <text evidence="2">The sequence shown here is derived from an EMBL/GenBank/DDBJ whole genome shotgun (WGS) entry which is preliminary data.</text>
</comment>
<dbReference type="PANTHER" id="PTHR13748">
    <property type="entry name" value="COBW-RELATED"/>
    <property type="match status" value="1"/>
</dbReference>
<protein>
    <recommendedName>
        <fullName evidence="1">CobW/HypB/UreG nucleotide-binding domain-containing protein</fullName>
    </recommendedName>
</protein>
<name>A0AAD4S7G8_9MAGN</name>
<dbReference type="Pfam" id="PF02492">
    <property type="entry name" value="cobW"/>
    <property type="match status" value="1"/>
</dbReference>
<organism evidence="2 3">
    <name type="scientific">Papaver atlanticum</name>
    <dbReference type="NCBI Taxonomy" id="357466"/>
    <lineage>
        <taxon>Eukaryota</taxon>
        <taxon>Viridiplantae</taxon>
        <taxon>Streptophyta</taxon>
        <taxon>Embryophyta</taxon>
        <taxon>Tracheophyta</taxon>
        <taxon>Spermatophyta</taxon>
        <taxon>Magnoliopsida</taxon>
        <taxon>Ranunculales</taxon>
        <taxon>Papaveraceae</taxon>
        <taxon>Papaveroideae</taxon>
        <taxon>Papaver</taxon>
    </lineage>
</organism>
<dbReference type="InterPro" id="IPR027417">
    <property type="entry name" value="P-loop_NTPase"/>
</dbReference>
<sequence length="96" mass="10864">MIQVEFQALLSYGFCVNKFGEVDIDSSLVASCSSVAEATVMVNNGCLYCTFRGDLAKMFLELVNKKYVASDIQVGNYTFYLHKIARIKQKRGYRDQ</sequence>
<dbReference type="EMBL" id="JAJJMB010013673">
    <property type="protein sequence ID" value="KAI3866310.1"/>
    <property type="molecule type" value="Genomic_DNA"/>
</dbReference>
<dbReference type="Proteomes" id="UP001202328">
    <property type="component" value="Unassembled WGS sequence"/>
</dbReference>
<evidence type="ECO:0000259" key="1">
    <source>
        <dbReference type="Pfam" id="PF02492"/>
    </source>
</evidence>
<dbReference type="GO" id="GO:0005737">
    <property type="term" value="C:cytoplasm"/>
    <property type="evidence" value="ECO:0007669"/>
    <property type="project" value="TreeGrafter"/>
</dbReference>
<feature type="domain" description="CobW/HypB/UreG nucleotide-binding" evidence="1">
    <location>
        <begin position="13"/>
        <end position="66"/>
    </location>
</feature>
<dbReference type="Gene3D" id="3.40.50.300">
    <property type="entry name" value="P-loop containing nucleotide triphosphate hydrolases"/>
    <property type="match status" value="1"/>
</dbReference>